<organism evidence="1">
    <name type="scientific">Lepeophtheirus salmonis</name>
    <name type="common">Salmon louse</name>
    <name type="synonym">Caligus salmonis</name>
    <dbReference type="NCBI Taxonomy" id="72036"/>
    <lineage>
        <taxon>Eukaryota</taxon>
        <taxon>Metazoa</taxon>
        <taxon>Ecdysozoa</taxon>
        <taxon>Arthropoda</taxon>
        <taxon>Crustacea</taxon>
        <taxon>Multicrustacea</taxon>
        <taxon>Hexanauplia</taxon>
        <taxon>Copepoda</taxon>
        <taxon>Siphonostomatoida</taxon>
        <taxon>Caligidae</taxon>
        <taxon>Lepeophtheirus</taxon>
    </lineage>
</organism>
<evidence type="ECO:0000313" key="1">
    <source>
        <dbReference type="EMBL" id="CDW20904.1"/>
    </source>
</evidence>
<sequence length="27" mass="3227">MMDEDLVIVKVQSCNMYTIFKIKISNY</sequence>
<dbReference type="EMBL" id="HACA01003543">
    <property type="protein sequence ID" value="CDW20904.1"/>
    <property type="molecule type" value="Transcribed_RNA"/>
</dbReference>
<accession>A0A0K2T4A9</accession>
<protein>
    <submittedName>
        <fullName evidence="1">Uncharacterized protein</fullName>
    </submittedName>
</protein>
<reference evidence="1" key="1">
    <citation type="submission" date="2014-05" db="EMBL/GenBank/DDBJ databases">
        <authorList>
            <person name="Chronopoulou M."/>
        </authorList>
    </citation>
    <scope>NUCLEOTIDE SEQUENCE</scope>
    <source>
        <tissue evidence="1">Whole organism</tissue>
    </source>
</reference>
<proteinExistence type="predicted"/>
<name>A0A0K2T4A9_LEPSM</name>
<dbReference type="AlphaFoldDB" id="A0A0K2T4A9"/>